<dbReference type="Proteomes" id="UP000248926">
    <property type="component" value="Unassembled WGS sequence"/>
</dbReference>
<proteinExistence type="predicted"/>
<reference evidence="2 3" key="1">
    <citation type="journal article" date="2018" name="Genet. Mol. Biol.">
        <title>The genome sequence of Dyella jiangningensis FCAV SCS01 from a lignocellulose-decomposing microbial consortium metagenome reveals potential for biotechnological applications.</title>
        <authorList>
            <person name="Desiderato J.G."/>
            <person name="Alvarenga D.O."/>
            <person name="Constancio M.T.L."/>
            <person name="Alves L.M.C."/>
            <person name="Varani A.M."/>
        </authorList>
    </citation>
    <scope>NUCLEOTIDE SEQUENCE [LARGE SCALE GENOMIC DNA]</scope>
    <source>
        <strain evidence="2 3">FCAV SCS01</strain>
    </source>
</reference>
<evidence type="ECO:0000313" key="2">
    <source>
        <dbReference type="EMBL" id="RAO77747.1"/>
    </source>
</evidence>
<sequence length="116" mass="12146">MTSRRLSSPFAAWLAYVFSVLLLIGVPVRPLPASTPMQAGEKSALVVAMADDVHDDADSSGPCSLDDNTSGGMDDILHPFDTAHLWAPMPVGPPLAGAHDVGPHAPSRLLRPPEVA</sequence>
<accession>A0A328P651</accession>
<feature type="region of interest" description="Disordered" evidence="1">
    <location>
        <begin position="96"/>
        <end position="116"/>
    </location>
</feature>
<dbReference type="OrthoDB" id="5956190at2"/>
<evidence type="ECO:0000256" key="1">
    <source>
        <dbReference type="SAM" id="MobiDB-lite"/>
    </source>
</evidence>
<organism evidence="2 3">
    <name type="scientific">Dyella jiangningensis</name>
    <dbReference type="NCBI Taxonomy" id="1379159"/>
    <lineage>
        <taxon>Bacteria</taxon>
        <taxon>Pseudomonadati</taxon>
        <taxon>Pseudomonadota</taxon>
        <taxon>Gammaproteobacteria</taxon>
        <taxon>Lysobacterales</taxon>
        <taxon>Rhodanobacteraceae</taxon>
        <taxon>Dyella</taxon>
    </lineage>
</organism>
<name>A0A328P651_9GAMM</name>
<keyword evidence="3" id="KW-1185">Reference proteome</keyword>
<gene>
    <name evidence="2" type="ORF">CA260_07780</name>
</gene>
<evidence type="ECO:0000313" key="3">
    <source>
        <dbReference type="Proteomes" id="UP000248926"/>
    </source>
</evidence>
<comment type="caution">
    <text evidence="2">The sequence shown here is derived from an EMBL/GenBank/DDBJ whole genome shotgun (WGS) entry which is preliminary data.</text>
</comment>
<dbReference type="EMBL" id="NFZS01000001">
    <property type="protein sequence ID" value="RAO77747.1"/>
    <property type="molecule type" value="Genomic_DNA"/>
</dbReference>
<dbReference type="AlphaFoldDB" id="A0A328P651"/>
<dbReference type="RefSeq" id="WP_111982143.1">
    <property type="nucleotide sequence ID" value="NZ_NFZS01000001.1"/>
</dbReference>
<protein>
    <submittedName>
        <fullName evidence="2">Uncharacterized protein</fullName>
    </submittedName>
</protein>